<feature type="domain" description="N-acetyltransferase" evidence="3">
    <location>
        <begin position="1"/>
        <end position="138"/>
    </location>
</feature>
<dbReference type="Proteomes" id="UP000722750">
    <property type="component" value="Unassembled WGS sequence"/>
</dbReference>
<dbReference type="Gene3D" id="3.40.630.30">
    <property type="match status" value="1"/>
</dbReference>
<dbReference type="Pfam" id="PF00583">
    <property type="entry name" value="Acetyltransf_1"/>
    <property type="match status" value="1"/>
</dbReference>
<evidence type="ECO:0000313" key="5">
    <source>
        <dbReference type="Proteomes" id="UP000722750"/>
    </source>
</evidence>
<dbReference type="PROSITE" id="PS51186">
    <property type="entry name" value="GNAT"/>
    <property type="match status" value="1"/>
</dbReference>
<evidence type="ECO:0000256" key="1">
    <source>
        <dbReference type="ARBA" id="ARBA00022679"/>
    </source>
</evidence>
<dbReference type="InterPro" id="IPR016181">
    <property type="entry name" value="Acyl_CoA_acyltransferase"/>
</dbReference>
<dbReference type="AlphaFoldDB" id="A0A942A3T5"/>
<dbReference type="InterPro" id="IPR000182">
    <property type="entry name" value="GNAT_dom"/>
</dbReference>
<proteinExistence type="predicted"/>
<accession>A0A942A3T5</accession>
<evidence type="ECO:0000313" key="4">
    <source>
        <dbReference type="EMBL" id="MBS1258029.1"/>
    </source>
</evidence>
<sequence>MLRGAHINDVEQVNKLVDHFAKKDLMLARPLGELYENIRDYYVYVENGSIVGCTALHVFWKDLAEIKSVAVEEDHQNRGIGKQLIQKCLEEGKALGISRLFVLTYIPEFFERMGFKRIDKDLLPHKIWSECVKCYKFPDCGEVSLVIEI</sequence>
<dbReference type="CDD" id="cd04301">
    <property type="entry name" value="NAT_SF"/>
    <property type="match status" value="1"/>
</dbReference>
<name>A0A942A3T5_9BACT</name>
<keyword evidence="1" id="KW-0808">Transferase</keyword>
<dbReference type="EMBL" id="JAANXD010000044">
    <property type="protein sequence ID" value="MBS1258029.1"/>
    <property type="molecule type" value="Genomic_DNA"/>
</dbReference>
<dbReference type="GO" id="GO:0005737">
    <property type="term" value="C:cytoplasm"/>
    <property type="evidence" value="ECO:0007669"/>
    <property type="project" value="TreeGrafter"/>
</dbReference>
<evidence type="ECO:0000256" key="2">
    <source>
        <dbReference type="ARBA" id="ARBA00023315"/>
    </source>
</evidence>
<dbReference type="PANTHER" id="PTHR43626">
    <property type="entry name" value="ACYL-COA N-ACYLTRANSFERASE"/>
    <property type="match status" value="1"/>
</dbReference>
<gene>
    <name evidence="4" type="ORF">MAG551_01082</name>
</gene>
<dbReference type="SUPFAM" id="SSF55729">
    <property type="entry name" value="Acyl-CoA N-acyltransferases (Nat)"/>
    <property type="match status" value="1"/>
</dbReference>
<reference evidence="4" key="1">
    <citation type="journal article" date="2021" name="ISME J.">
        <title>Fine-scale metabolic discontinuity in a stratified prokaryote microbiome of a Red Sea deep halocline.</title>
        <authorList>
            <person name="Michoud G."/>
            <person name="Ngugi D.K."/>
            <person name="Barozzi A."/>
            <person name="Merlino G."/>
            <person name="Calleja M.L."/>
            <person name="Delgado-Huertas A."/>
            <person name="Moran X.A.G."/>
            <person name="Daffonchio D."/>
        </authorList>
    </citation>
    <scope>NUCLEOTIDE SEQUENCE</scope>
    <source>
        <strain evidence="4">SuakinDeep_MAG55_1</strain>
    </source>
</reference>
<dbReference type="NCBIfam" id="NF005840">
    <property type="entry name" value="PRK07757.1"/>
    <property type="match status" value="1"/>
</dbReference>
<comment type="caution">
    <text evidence="4">The sequence shown here is derived from an EMBL/GenBank/DDBJ whole genome shotgun (WGS) entry which is preliminary data.</text>
</comment>
<keyword evidence="2" id="KW-0012">Acyltransferase</keyword>
<organism evidence="4 5">
    <name type="scientific">Candidatus Scalindua arabica</name>
    <dbReference type="NCBI Taxonomy" id="1127984"/>
    <lineage>
        <taxon>Bacteria</taxon>
        <taxon>Pseudomonadati</taxon>
        <taxon>Planctomycetota</taxon>
        <taxon>Candidatus Brocadiia</taxon>
        <taxon>Candidatus Brocadiales</taxon>
        <taxon>Candidatus Scalinduaceae</taxon>
        <taxon>Candidatus Scalindua</taxon>
    </lineage>
</organism>
<evidence type="ECO:0000259" key="3">
    <source>
        <dbReference type="PROSITE" id="PS51186"/>
    </source>
</evidence>
<dbReference type="InterPro" id="IPR045039">
    <property type="entry name" value="NSI-like"/>
</dbReference>
<dbReference type="PANTHER" id="PTHR43626:SF4">
    <property type="entry name" value="GCN5-RELATED N-ACETYLTRANSFERASE 2, CHLOROPLASTIC"/>
    <property type="match status" value="1"/>
</dbReference>
<protein>
    <submittedName>
        <fullName evidence="4">Amino-acid acetyltransferase</fullName>
    </submittedName>
</protein>
<dbReference type="GO" id="GO:0008080">
    <property type="term" value="F:N-acetyltransferase activity"/>
    <property type="evidence" value="ECO:0007669"/>
    <property type="project" value="InterPro"/>
</dbReference>